<evidence type="ECO:0000313" key="1">
    <source>
        <dbReference type="EMBL" id="KAK9148287.1"/>
    </source>
</evidence>
<dbReference type="EMBL" id="JBBNAG010000003">
    <property type="protein sequence ID" value="KAK9148287.1"/>
    <property type="molecule type" value="Genomic_DNA"/>
</dbReference>
<reference evidence="1 2" key="1">
    <citation type="submission" date="2024-01" db="EMBL/GenBank/DDBJ databases">
        <title>Genome assemblies of Stephania.</title>
        <authorList>
            <person name="Yang L."/>
        </authorList>
    </citation>
    <scope>NUCLEOTIDE SEQUENCE [LARGE SCALE GENOMIC DNA]</scope>
    <source>
        <strain evidence="1">JXDWG</strain>
        <tissue evidence="1">Leaf</tissue>
    </source>
</reference>
<dbReference type="AlphaFoldDB" id="A0AAP0K9B2"/>
<evidence type="ECO:0000313" key="2">
    <source>
        <dbReference type="Proteomes" id="UP001419268"/>
    </source>
</evidence>
<proteinExistence type="predicted"/>
<dbReference type="Proteomes" id="UP001419268">
    <property type="component" value="Unassembled WGS sequence"/>
</dbReference>
<sequence>MNLILLERNKVGGFARLANYDSLHQFQMELMVRDSFCFNPTSSFQGWPSQEGFNFHAQLAVLLAFFSMNFVPEMNCTLCQHSCICSAD</sequence>
<gene>
    <name evidence="1" type="ORF">Scep_007044</name>
</gene>
<organism evidence="1 2">
    <name type="scientific">Stephania cephalantha</name>
    <dbReference type="NCBI Taxonomy" id="152367"/>
    <lineage>
        <taxon>Eukaryota</taxon>
        <taxon>Viridiplantae</taxon>
        <taxon>Streptophyta</taxon>
        <taxon>Embryophyta</taxon>
        <taxon>Tracheophyta</taxon>
        <taxon>Spermatophyta</taxon>
        <taxon>Magnoliopsida</taxon>
        <taxon>Ranunculales</taxon>
        <taxon>Menispermaceae</taxon>
        <taxon>Menispermoideae</taxon>
        <taxon>Cissampelideae</taxon>
        <taxon>Stephania</taxon>
    </lineage>
</organism>
<name>A0AAP0K9B2_9MAGN</name>
<keyword evidence="2" id="KW-1185">Reference proteome</keyword>
<accession>A0AAP0K9B2</accession>
<protein>
    <submittedName>
        <fullName evidence="1">Uncharacterized protein</fullName>
    </submittedName>
</protein>
<comment type="caution">
    <text evidence="1">The sequence shown here is derived from an EMBL/GenBank/DDBJ whole genome shotgun (WGS) entry which is preliminary data.</text>
</comment>